<dbReference type="Proteomes" id="UP000577362">
    <property type="component" value="Unassembled WGS sequence"/>
</dbReference>
<dbReference type="Gene3D" id="1.10.8.930">
    <property type="entry name" value="Protein of unknown function DUF1465"/>
    <property type="match status" value="1"/>
</dbReference>
<organism evidence="1 2">
    <name type="scientific">Chelatococcus caeni</name>
    <dbReference type="NCBI Taxonomy" id="1348468"/>
    <lineage>
        <taxon>Bacteria</taxon>
        <taxon>Pseudomonadati</taxon>
        <taxon>Pseudomonadota</taxon>
        <taxon>Alphaproteobacteria</taxon>
        <taxon>Hyphomicrobiales</taxon>
        <taxon>Chelatococcaceae</taxon>
        <taxon>Chelatococcus</taxon>
    </lineage>
</organism>
<accession>A0A840C7M7</accession>
<dbReference type="Pfam" id="PF07323">
    <property type="entry name" value="DUF1465"/>
    <property type="match status" value="1"/>
</dbReference>
<sequence>MSEQSKLRSEHNDDTAPIPFGRSFVASEAFRLLFREGMDLIEESAAYLDGPGREESRQLQRQAALAYAAESMRLTTRLMQVASWLLLQRAVAEGELTPEQAMQEKHKVKLTWQNTPTSDDLVSLLPERMRELIDHSLRLQERVLHLDALLSGESLLASSTSPVALQLGRLQSAFSRH</sequence>
<dbReference type="EMBL" id="JACIEN010000008">
    <property type="protein sequence ID" value="MBB4019588.1"/>
    <property type="molecule type" value="Genomic_DNA"/>
</dbReference>
<name>A0A840C7M7_9HYPH</name>
<evidence type="ECO:0000313" key="2">
    <source>
        <dbReference type="Proteomes" id="UP000577362"/>
    </source>
</evidence>
<dbReference type="InterPro" id="IPR010848">
    <property type="entry name" value="DUF1465"/>
</dbReference>
<reference evidence="1 2" key="1">
    <citation type="submission" date="2020-08" db="EMBL/GenBank/DDBJ databases">
        <title>Genomic Encyclopedia of Type Strains, Phase IV (KMG-IV): sequencing the most valuable type-strain genomes for metagenomic binning, comparative biology and taxonomic classification.</title>
        <authorList>
            <person name="Goeker M."/>
        </authorList>
    </citation>
    <scope>NUCLEOTIDE SEQUENCE [LARGE SCALE GENOMIC DNA]</scope>
    <source>
        <strain evidence="1 2">DSM 103737</strain>
    </source>
</reference>
<dbReference type="AlphaFoldDB" id="A0A840C7M7"/>
<protein>
    <submittedName>
        <fullName evidence="1">Regulator of CtrA degradation</fullName>
    </submittedName>
</protein>
<dbReference type="RefSeq" id="WP_019403324.1">
    <property type="nucleotide sequence ID" value="NZ_JACIEN010000008.1"/>
</dbReference>
<keyword evidence="2" id="KW-1185">Reference proteome</keyword>
<dbReference type="InterPro" id="IPR038301">
    <property type="entry name" value="AraC-like_sf"/>
</dbReference>
<evidence type="ECO:0000313" key="1">
    <source>
        <dbReference type="EMBL" id="MBB4019588.1"/>
    </source>
</evidence>
<proteinExistence type="predicted"/>
<comment type="caution">
    <text evidence="1">The sequence shown here is derived from an EMBL/GenBank/DDBJ whole genome shotgun (WGS) entry which is preliminary data.</text>
</comment>
<gene>
    <name evidence="1" type="ORF">GGR16_004643</name>
</gene>